<gene>
    <name evidence="2" type="ORF">TM35_000091810</name>
</gene>
<feature type="compositionally biased region" description="Low complexity" evidence="1">
    <location>
        <begin position="60"/>
        <end position="76"/>
    </location>
</feature>
<keyword evidence="3" id="KW-1185">Reference proteome</keyword>
<organism evidence="2 3">
    <name type="scientific">Trypanosoma theileri</name>
    <dbReference type="NCBI Taxonomy" id="67003"/>
    <lineage>
        <taxon>Eukaryota</taxon>
        <taxon>Discoba</taxon>
        <taxon>Euglenozoa</taxon>
        <taxon>Kinetoplastea</taxon>
        <taxon>Metakinetoplastina</taxon>
        <taxon>Trypanosomatida</taxon>
        <taxon>Trypanosomatidae</taxon>
        <taxon>Trypanosoma</taxon>
    </lineage>
</organism>
<dbReference type="RefSeq" id="XP_028884197.1">
    <property type="nucleotide sequence ID" value="XM_029024420.1"/>
</dbReference>
<dbReference type="AlphaFoldDB" id="A0A1X0NZV5"/>
<proteinExistence type="predicted"/>
<protein>
    <submittedName>
        <fullName evidence="2">Uncharacterized protein</fullName>
    </submittedName>
</protein>
<sequence length="175" mass="19060">MKLVPNSPVHILSPQEFSAKLDAILKVRPRVWLSSDDDNGNCRNETKNMKPLLSQEGCGETQSTTAASEEATVSSVPPISREGIIDVDEMDDYVDVSQSSLGASKGVTCALSSISKTEKSSVSDNGKKKMEKPSKPKTLEKKSKAQKARESVGMTSTTTSGIKRKRTIDDYFCRQ</sequence>
<comment type="caution">
    <text evidence="2">The sequence shown here is derived from an EMBL/GenBank/DDBJ whole genome shotgun (WGS) entry which is preliminary data.</text>
</comment>
<name>A0A1X0NZV5_9TRYP</name>
<dbReference type="GeneID" id="39984200"/>
<feature type="region of interest" description="Disordered" evidence="1">
    <location>
        <begin position="35"/>
        <end position="84"/>
    </location>
</feature>
<dbReference type="Proteomes" id="UP000192257">
    <property type="component" value="Unassembled WGS sequence"/>
</dbReference>
<feature type="compositionally biased region" description="Basic and acidic residues" evidence="1">
    <location>
        <begin position="116"/>
        <end position="150"/>
    </location>
</feature>
<dbReference type="EMBL" id="NBCO01000009">
    <property type="protein sequence ID" value="ORC90131.1"/>
    <property type="molecule type" value="Genomic_DNA"/>
</dbReference>
<evidence type="ECO:0000313" key="3">
    <source>
        <dbReference type="Proteomes" id="UP000192257"/>
    </source>
</evidence>
<dbReference type="OrthoDB" id="10458421at2759"/>
<evidence type="ECO:0000256" key="1">
    <source>
        <dbReference type="SAM" id="MobiDB-lite"/>
    </source>
</evidence>
<reference evidence="2 3" key="1">
    <citation type="submission" date="2017-03" db="EMBL/GenBank/DDBJ databases">
        <title>An alternative strategy for trypanosome survival in the mammalian bloodstream revealed through genome and transcriptome analysis of the ubiquitous bovine parasite Trypanosoma (Megatrypanum) theileri.</title>
        <authorList>
            <person name="Kelly S."/>
            <person name="Ivens A."/>
            <person name="Mott A."/>
            <person name="O'Neill E."/>
            <person name="Emms D."/>
            <person name="Macleod O."/>
            <person name="Voorheis P."/>
            <person name="Matthews J."/>
            <person name="Matthews K."/>
            <person name="Carrington M."/>
        </authorList>
    </citation>
    <scope>NUCLEOTIDE SEQUENCE [LARGE SCALE GENOMIC DNA]</scope>
    <source>
        <strain evidence="2">Edinburgh</strain>
    </source>
</reference>
<dbReference type="VEuPathDB" id="TriTrypDB:TM35_000091810"/>
<feature type="region of interest" description="Disordered" evidence="1">
    <location>
        <begin position="115"/>
        <end position="161"/>
    </location>
</feature>
<accession>A0A1X0NZV5</accession>
<evidence type="ECO:0000313" key="2">
    <source>
        <dbReference type="EMBL" id="ORC90131.1"/>
    </source>
</evidence>